<sequence length="375" mass="41790">MNSEQLIKGDPEIFKLIPSDIDHLFRRSGLKGNSLSPFRYNTEQAATSSPSALFKPLSESPRLKQIAQRLLEPDLKIEFNRGGAGAADDQYYVLLSNDDKAVLAQFVNAEEDLLFLLFNDWESFLAWWSGLYATQGMGAYKVVFPNIMETEVLVCALHCIDIYRRSYMESMLDYRSGVSLSLTTQDFVQILKRSLASKDIRWLLPTMFEITPGLKSSSIALKPEHLKQLEELGFITSNSNEGILTLAERARIMGTEFLSSWMGSIGWQATALINGEERNLSRVFLAPTAFANHLFSFEIQANGDTRFRHQASTAPELTQTLAKWMEALQKATGNVAATPKTSDNSVPKPKFCGQCGRQVSPGEKFCADCGTAVNK</sequence>
<accession>A0A0W8E4R7</accession>
<gene>
    <name evidence="1" type="ORF">ASZ90_019233</name>
</gene>
<comment type="caution">
    <text evidence="1">The sequence shown here is derived from an EMBL/GenBank/DDBJ whole genome shotgun (WGS) entry which is preliminary data.</text>
</comment>
<evidence type="ECO:0000313" key="1">
    <source>
        <dbReference type="EMBL" id="KUG03347.1"/>
    </source>
</evidence>
<organism evidence="1">
    <name type="scientific">hydrocarbon metagenome</name>
    <dbReference type="NCBI Taxonomy" id="938273"/>
    <lineage>
        <taxon>unclassified sequences</taxon>
        <taxon>metagenomes</taxon>
        <taxon>ecological metagenomes</taxon>
    </lineage>
</organism>
<name>A0A0W8E4R7_9ZZZZ</name>
<dbReference type="AlphaFoldDB" id="A0A0W8E4R7"/>
<proteinExistence type="predicted"/>
<protein>
    <submittedName>
        <fullName evidence="1">Uncharacterized protein</fullName>
    </submittedName>
</protein>
<dbReference type="EMBL" id="LNQE01001883">
    <property type="protein sequence ID" value="KUG03347.1"/>
    <property type="molecule type" value="Genomic_DNA"/>
</dbReference>
<reference evidence="1" key="1">
    <citation type="journal article" date="2015" name="Proc. Natl. Acad. Sci. U.S.A.">
        <title>Networks of energetic and metabolic interactions define dynamics in microbial communities.</title>
        <authorList>
            <person name="Embree M."/>
            <person name="Liu J.K."/>
            <person name="Al-Bassam M.M."/>
            <person name="Zengler K."/>
        </authorList>
    </citation>
    <scope>NUCLEOTIDE SEQUENCE</scope>
</reference>